<evidence type="ECO:0000313" key="2">
    <source>
        <dbReference type="Proteomes" id="UP000694892"/>
    </source>
</evidence>
<organism evidence="1 2">
    <name type="scientific">Xenopus laevis</name>
    <name type="common">African clawed frog</name>
    <dbReference type="NCBI Taxonomy" id="8355"/>
    <lineage>
        <taxon>Eukaryota</taxon>
        <taxon>Metazoa</taxon>
        <taxon>Chordata</taxon>
        <taxon>Craniata</taxon>
        <taxon>Vertebrata</taxon>
        <taxon>Euteleostomi</taxon>
        <taxon>Amphibia</taxon>
        <taxon>Batrachia</taxon>
        <taxon>Anura</taxon>
        <taxon>Pipoidea</taxon>
        <taxon>Pipidae</taxon>
        <taxon>Xenopodinae</taxon>
        <taxon>Xenopus</taxon>
        <taxon>Xenopus</taxon>
    </lineage>
</organism>
<reference evidence="2" key="1">
    <citation type="journal article" date="2016" name="Nature">
        <title>Genome evolution in the allotetraploid frog Xenopus laevis.</title>
        <authorList>
            <person name="Session A.M."/>
            <person name="Uno Y."/>
            <person name="Kwon T."/>
            <person name="Chapman J.A."/>
            <person name="Toyoda A."/>
            <person name="Takahashi S."/>
            <person name="Fukui A."/>
            <person name="Hikosaka A."/>
            <person name="Suzuki A."/>
            <person name="Kondo M."/>
            <person name="van Heeringen S.J."/>
            <person name="Quigley I."/>
            <person name="Heinz S."/>
            <person name="Ogino H."/>
            <person name="Ochi H."/>
            <person name="Hellsten U."/>
            <person name="Lyons J.B."/>
            <person name="Simakov O."/>
            <person name="Putnam N."/>
            <person name="Stites J."/>
            <person name="Kuroki Y."/>
            <person name="Tanaka T."/>
            <person name="Michiue T."/>
            <person name="Watanabe M."/>
            <person name="Bogdanovic O."/>
            <person name="Lister R."/>
            <person name="Georgiou G."/>
            <person name="Paranjpe S.S."/>
            <person name="van Kruijsbergen I."/>
            <person name="Shu S."/>
            <person name="Carlson J."/>
            <person name="Kinoshita T."/>
            <person name="Ohta Y."/>
            <person name="Mawaribuchi S."/>
            <person name="Jenkins J."/>
            <person name="Grimwood J."/>
            <person name="Schmutz J."/>
            <person name="Mitros T."/>
            <person name="Mozaffari S.V."/>
            <person name="Suzuki Y."/>
            <person name="Haramoto Y."/>
            <person name="Yamamoto T.S."/>
            <person name="Takagi C."/>
            <person name="Heald R."/>
            <person name="Miller K."/>
            <person name="Haudenschild C."/>
            <person name="Kitzman J."/>
            <person name="Nakayama T."/>
            <person name="Izutsu Y."/>
            <person name="Robert J."/>
            <person name="Fortriede J."/>
            <person name="Burns K."/>
            <person name="Lotay V."/>
            <person name="Karimi K."/>
            <person name="Yasuoka Y."/>
            <person name="Dichmann D.S."/>
            <person name="Flajnik M.F."/>
            <person name="Houston D.W."/>
            <person name="Shendure J."/>
            <person name="DuPasquier L."/>
            <person name="Vize P.D."/>
            <person name="Zorn A.M."/>
            <person name="Ito M."/>
            <person name="Marcotte E.M."/>
            <person name="Wallingford J.B."/>
            <person name="Ito Y."/>
            <person name="Asashima M."/>
            <person name="Ueno N."/>
            <person name="Matsuda Y."/>
            <person name="Veenstra G.J."/>
            <person name="Fujiyama A."/>
            <person name="Harland R.M."/>
            <person name="Taira M."/>
            <person name="Rokhsar D.S."/>
        </authorList>
    </citation>
    <scope>NUCLEOTIDE SEQUENCE [LARGE SCALE GENOMIC DNA]</scope>
    <source>
        <strain evidence="2">J</strain>
    </source>
</reference>
<proteinExistence type="predicted"/>
<evidence type="ECO:0000313" key="1">
    <source>
        <dbReference type="EMBL" id="OCT64772.1"/>
    </source>
</evidence>
<sequence length="79" mass="8995">MRCIRGKHTHMYIVYLKGSLCCLFSLWTETQLNAFDFPALLRVGEGALKMKNGTFPGDSLMAFSFQGHFQSIFHLLCCD</sequence>
<protein>
    <submittedName>
        <fullName evidence="1">Uncharacterized protein</fullName>
    </submittedName>
</protein>
<dbReference type="EMBL" id="CM004481">
    <property type="protein sequence ID" value="OCT64772.1"/>
    <property type="molecule type" value="Genomic_DNA"/>
</dbReference>
<dbReference type="AlphaFoldDB" id="A0A974H4Q5"/>
<dbReference type="Proteomes" id="UP000694892">
    <property type="component" value="Chromosome 8S"/>
</dbReference>
<accession>A0A974H4Q5</accession>
<gene>
    <name evidence="1" type="ORF">XELAEV_18041011mg</name>
</gene>
<name>A0A974H4Q5_XENLA</name>